<dbReference type="GO" id="GO:0005886">
    <property type="term" value="C:plasma membrane"/>
    <property type="evidence" value="ECO:0007669"/>
    <property type="project" value="UniProtKB-SubCell"/>
</dbReference>
<feature type="transmembrane region" description="Helical" evidence="8">
    <location>
        <begin position="377"/>
        <end position="399"/>
    </location>
</feature>
<evidence type="ECO:0000256" key="3">
    <source>
        <dbReference type="ARBA" id="ARBA00022448"/>
    </source>
</evidence>
<dbReference type="CDD" id="cd13136">
    <property type="entry name" value="MATE_DinF_like"/>
    <property type="match status" value="1"/>
</dbReference>
<feature type="transmembrane region" description="Helical" evidence="8">
    <location>
        <begin position="312"/>
        <end position="332"/>
    </location>
</feature>
<keyword evidence="7 8" id="KW-0472">Membrane</keyword>
<feature type="transmembrane region" description="Helical" evidence="8">
    <location>
        <begin position="194"/>
        <end position="212"/>
    </location>
</feature>
<feature type="transmembrane region" description="Helical" evidence="8">
    <location>
        <begin position="405"/>
        <end position="423"/>
    </location>
</feature>
<protein>
    <submittedName>
        <fullName evidence="9">MATE family efflux transporter</fullName>
    </submittedName>
</protein>
<dbReference type="GO" id="GO:0042910">
    <property type="term" value="F:xenobiotic transmembrane transporter activity"/>
    <property type="evidence" value="ECO:0007669"/>
    <property type="project" value="InterPro"/>
</dbReference>
<feature type="transmembrane region" description="Helical" evidence="8">
    <location>
        <begin position="87"/>
        <end position="117"/>
    </location>
</feature>
<feature type="transmembrane region" description="Helical" evidence="8">
    <location>
        <begin position="43"/>
        <end position="66"/>
    </location>
</feature>
<evidence type="ECO:0000256" key="2">
    <source>
        <dbReference type="ARBA" id="ARBA00010199"/>
    </source>
</evidence>
<dbReference type="EMBL" id="CP094970">
    <property type="protein sequence ID" value="UYM07851.1"/>
    <property type="molecule type" value="Genomic_DNA"/>
</dbReference>
<keyword evidence="6 8" id="KW-1133">Transmembrane helix</keyword>
<dbReference type="PIRSF" id="PIRSF006603">
    <property type="entry name" value="DinF"/>
    <property type="match status" value="1"/>
</dbReference>
<sequence>MRVFNADDRQILKLAIPAFAALVSEPLFLLADTAIVGHLGTTPLAGLAIAATVLQTLIGLCVFLAYGTTASVGRRIGAGDLRGAMDVGIAGGWLALLVGGAMAVVCVAGADVIVGWFGASAGVHEQGVTYLRVAAFGLPAMLLVFATTGVLRGMQDLRTPLVVAVAANIGNVGLNVLLVYGFDMGIAGSALGTTLAQWGSAAYLTFVIIRAARREGSVVRPHRGAIGQSARSGVALIVRTLTLRATFLLATAVATTMGDASLAAHQIALTIVSTLAFALDALAIAGQALTGRALGAGDVTTTKRLTRRMMGWGWWAGVLAAAGLLALHTVLPPLFSSDQAVQDALVPALVVVALIQPISGIVFVLDGVLIGAGDGTYLAWAGIAVLAAYAPLVGAVWLTDAGLASLWWAYGGFILARMVTLVLRERSDAWLVTGAGA</sequence>
<dbReference type="InterPro" id="IPR048279">
    <property type="entry name" value="MdtK-like"/>
</dbReference>
<evidence type="ECO:0000256" key="6">
    <source>
        <dbReference type="ARBA" id="ARBA00022989"/>
    </source>
</evidence>
<proteinExistence type="inferred from homology"/>
<dbReference type="InterPro" id="IPR002528">
    <property type="entry name" value="MATE_fam"/>
</dbReference>
<dbReference type="KEGG" id="sgrg:L0C25_09650"/>
<dbReference type="Proteomes" id="UP001164390">
    <property type="component" value="Chromosome"/>
</dbReference>
<feature type="transmembrane region" description="Helical" evidence="8">
    <location>
        <begin position="233"/>
        <end position="255"/>
    </location>
</feature>
<feature type="transmembrane region" description="Helical" evidence="8">
    <location>
        <begin position="129"/>
        <end position="149"/>
    </location>
</feature>
<keyword evidence="4" id="KW-1003">Cell membrane</keyword>
<comment type="subcellular location">
    <subcellularLocation>
        <location evidence="1">Cell membrane</location>
        <topology evidence="1">Multi-pass membrane protein</topology>
    </subcellularLocation>
</comment>
<dbReference type="PANTHER" id="PTHR42893">
    <property type="entry name" value="PROTEIN DETOXIFICATION 44, CHLOROPLASTIC-RELATED"/>
    <property type="match status" value="1"/>
</dbReference>
<comment type="similarity">
    <text evidence="2">Belongs to the multi antimicrobial extrusion (MATE) (TC 2.A.66.1) family.</text>
</comment>
<evidence type="ECO:0000313" key="9">
    <source>
        <dbReference type="EMBL" id="UYM07851.1"/>
    </source>
</evidence>
<gene>
    <name evidence="9" type="ORF">L0C25_09650</name>
</gene>
<feature type="transmembrane region" description="Helical" evidence="8">
    <location>
        <begin position="267"/>
        <end position="291"/>
    </location>
</feature>
<dbReference type="NCBIfam" id="TIGR00797">
    <property type="entry name" value="matE"/>
    <property type="match status" value="1"/>
</dbReference>
<dbReference type="AlphaFoldDB" id="A0AA46TM68"/>
<dbReference type="GO" id="GO:0015297">
    <property type="term" value="F:antiporter activity"/>
    <property type="evidence" value="ECO:0007669"/>
    <property type="project" value="InterPro"/>
</dbReference>
<evidence type="ECO:0000256" key="4">
    <source>
        <dbReference type="ARBA" id="ARBA00022475"/>
    </source>
</evidence>
<organism evidence="9 10">
    <name type="scientific">Solicola gregarius</name>
    <dbReference type="NCBI Taxonomy" id="2908642"/>
    <lineage>
        <taxon>Bacteria</taxon>
        <taxon>Bacillati</taxon>
        <taxon>Actinomycetota</taxon>
        <taxon>Actinomycetes</taxon>
        <taxon>Propionibacteriales</taxon>
        <taxon>Nocardioidaceae</taxon>
        <taxon>Solicola</taxon>
    </lineage>
</organism>
<keyword evidence="3" id="KW-0813">Transport</keyword>
<evidence type="ECO:0000256" key="8">
    <source>
        <dbReference type="SAM" id="Phobius"/>
    </source>
</evidence>
<evidence type="ECO:0000256" key="1">
    <source>
        <dbReference type="ARBA" id="ARBA00004651"/>
    </source>
</evidence>
<keyword evidence="10" id="KW-1185">Reference proteome</keyword>
<accession>A0AA46TM68</accession>
<dbReference type="InterPro" id="IPR044644">
    <property type="entry name" value="DinF-like"/>
</dbReference>
<evidence type="ECO:0000256" key="7">
    <source>
        <dbReference type="ARBA" id="ARBA00023136"/>
    </source>
</evidence>
<evidence type="ECO:0000313" key="10">
    <source>
        <dbReference type="Proteomes" id="UP001164390"/>
    </source>
</evidence>
<dbReference type="PANTHER" id="PTHR42893:SF46">
    <property type="entry name" value="PROTEIN DETOXIFICATION 44, CHLOROPLASTIC"/>
    <property type="match status" value="1"/>
</dbReference>
<feature type="transmembrane region" description="Helical" evidence="8">
    <location>
        <begin position="344"/>
        <end position="365"/>
    </location>
</feature>
<name>A0AA46TM68_9ACTN</name>
<evidence type="ECO:0000256" key="5">
    <source>
        <dbReference type="ARBA" id="ARBA00022692"/>
    </source>
</evidence>
<feature type="transmembrane region" description="Helical" evidence="8">
    <location>
        <begin position="12"/>
        <end position="31"/>
    </location>
</feature>
<dbReference type="Pfam" id="PF01554">
    <property type="entry name" value="MatE"/>
    <property type="match status" value="2"/>
</dbReference>
<feature type="transmembrane region" description="Helical" evidence="8">
    <location>
        <begin position="161"/>
        <end position="182"/>
    </location>
</feature>
<reference evidence="9" key="1">
    <citation type="submission" date="2022-01" db="EMBL/GenBank/DDBJ databases">
        <title>Nocardioidaceae gen. sp. A5X3R13.</title>
        <authorList>
            <person name="Lopez Marin M.A."/>
            <person name="Uhlik O."/>
        </authorList>
    </citation>
    <scope>NUCLEOTIDE SEQUENCE</scope>
    <source>
        <strain evidence="9">A5X3R13</strain>
    </source>
</reference>
<keyword evidence="5 8" id="KW-0812">Transmembrane</keyword>